<dbReference type="Proteomes" id="UP000051679">
    <property type="component" value="Unassembled WGS sequence"/>
</dbReference>
<evidence type="ECO:0000256" key="2">
    <source>
        <dbReference type="ARBA" id="ARBA00022692"/>
    </source>
</evidence>
<feature type="transmembrane region" description="Helical" evidence="5">
    <location>
        <begin position="61"/>
        <end position="82"/>
    </location>
</feature>
<dbReference type="InterPro" id="IPR000412">
    <property type="entry name" value="ABC_2_transport"/>
</dbReference>
<keyword evidence="5" id="KW-1003">Cell membrane</keyword>
<dbReference type="PIRSF" id="PIRSF006648">
    <property type="entry name" value="DrrB"/>
    <property type="match status" value="1"/>
</dbReference>
<sequence>MHAIKQLFLLTKRITKQNLTNADTLVTVVAMPVFMLLFFVYVLGGNIVTASGASAQSYLRYALPGFLLLTGAMGSAYTAMRINNDQTSGFLNRLHSLPIQRWVILGSHVLASVFFMLLAELMVFLVGLLMGFRPHTDLAAGLGFIGLSVLFALAITLLAIPFSLKAQNYASAGGFSYILLILLFVSSALMPTTGMARPVQWFAEHQPMTPIVNAARKLLDSGAVVHASVVQQAMVWLVAGSVLFAVLSYVTYQRVYVRR</sequence>
<feature type="transmembrane region" description="Helical" evidence="5">
    <location>
        <begin position="172"/>
        <end position="190"/>
    </location>
</feature>
<comment type="subcellular location">
    <subcellularLocation>
        <location evidence="5">Cell membrane</location>
        <topology evidence="5">Multi-pass membrane protein</topology>
    </subcellularLocation>
    <subcellularLocation>
        <location evidence="1">Membrane</location>
        <topology evidence="1">Multi-pass membrane protein</topology>
    </subcellularLocation>
</comment>
<organism evidence="7 8">
    <name type="scientific">Lacticaseibacillus sharpeae JCM 1186 = DSM 20505</name>
    <dbReference type="NCBI Taxonomy" id="1291052"/>
    <lineage>
        <taxon>Bacteria</taxon>
        <taxon>Bacillati</taxon>
        <taxon>Bacillota</taxon>
        <taxon>Bacilli</taxon>
        <taxon>Lactobacillales</taxon>
        <taxon>Lactobacillaceae</taxon>
        <taxon>Lacticaseibacillus</taxon>
    </lineage>
</organism>
<keyword evidence="8" id="KW-1185">Reference proteome</keyword>
<dbReference type="EMBL" id="AYYO01000055">
    <property type="protein sequence ID" value="KRM54438.1"/>
    <property type="molecule type" value="Genomic_DNA"/>
</dbReference>
<dbReference type="InterPro" id="IPR051784">
    <property type="entry name" value="Nod_factor_ABC_transporter"/>
</dbReference>
<dbReference type="PATRIC" id="fig|1291052.5.peg.251"/>
<evidence type="ECO:0000259" key="6">
    <source>
        <dbReference type="PROSITE" id="PS51012"/>
    </source>
</evidence>
<evidence type="ECO:0000256" key="5">
    <source>
        <dbReference type="RuleBase" id="RU361157"/>
    </source>
</evidence>
<feature type="domain" description="ABC transmembrane type-2" evidence="6">
    <location>
        <begin position="23"/>
        <end position="255"/>
    </location>
</feature>
<dbReference type="AlphaFoldDB" id="A0A0R1ZRX8"/>
<dbReference type="STRING" id="1291052.FC18_GL000242"/>
<comment type="similarity">
    <text evidence="5">Belongs to the ABC-2 integral membrane protein family.</text>
</comment>
<protein>
    <recommendedName>
        <fullName evidence="5">Transport permease protein</fullName>
    </recommendedName>
</protein>
<name>A0A0R1ZRX8_9LACO</name>
<proteinExistence type="inferred from homology"/>
<dbReference type="PROSITE" id="PS51012">
    <property type="entry name" value="ABC_TM2"/>
    <property type="match status" value="1"/>
</dbReference>
<evidence type="ECO:0000313" key="7">
    <source>
        <dbReference type="EMBL" id="KRM54438.1"/>
    </source>
</evidence>
<evidence type="ECO:0000256" key="1">
    <source>
        <dbReference type="ARBA" id="ARBA00004141"/>
    </source>
</evidence>
<evidence type="ECO:0000256" key="4">
    <source>
        <dbReference type="ARBA" id="ARBA00023136"/>
    </source>
</evidence>
<feature type="transmembrane region" description="Helical" evidence="5">
    <location>
        <begin position="102"/>
        <end position="132"/>
    </location>
</feature>
<evidence type="ECO:0000313" key="8">
    <source>
        <dbReference type="Proteomes" id="UP000051679"/>
    </source>
</evidence>
<feature type="transmembrane region" description="Helical" evidence="5">
    <location>
        <begin position="138"/>
        <end position="160"/>
    </location>
</feature>
<keyword evidence="3 5" id="KW-1133">Transmembrane helix</keyword>
<dbReference type="RefSeq" id="WP_054677095.1">
    <property type="nucleotide sequence ID" value="NZ_AYYO01000055.1"/>
</dbReference>
<feature type="transmembrane region" description="Helical" evidence="5">
    <location>
        <begin position="233"/>
        <end position="252"/>
    </location>
</feature>
<dbReference type="PANTHER" id="PTHR43229">
    <property type="entry name" value="NODULATION PROTEIN J"/>
    <property type="match status" value="1"/>
</dbReference>
<evidence type="ECO:0000256" key="3">
    <source>
        <dbReference type="ARBA" id="ARBA00022989"/>
    </source>
</evidence>
<comment type="caution">
    <text evidence="7">The sequence shown here is derived from an EMBL/GenBank/DDBJ whole genome shotgun (WGS) entry which is preliminary data.</text>
</comment>
<accession>A0A0R1ZRX8</accession>
<gene>
    <name evidence="7" type="ORF">FC18_GL000242</name>
</gene>
<dbReference type="Pfam" id="PF01061">
    <property type="entry name" value="ABC2_membrane"/>
    <property type="match status" value="1"/>
</dbReference>
<dbReference type="PANTHER" id="PTHR43229:SF2">
    <property type="entry name" value="NODULATION PROTEIN J"/>
    <property type="match status" value="1"/>
</dbReference>
<dbReference type="OrthoDB" id="670210at2"/>
<keyword evidence="2 5" id="KW-0812">Transmembrane</keyword>
<dbReference type="InterPro" id="IPR047817">
    <property type="entry name" value="ABC2_TM_bact-type"/>
</dbReference>
<dbReference type="GO" id="GO:0043190">
    <property type="term" value="C:ATP-binding cassette (ABC) transporter complex"/>
    <property type="evidence" value="ECO:0007669"/>
    <property type="project" value="InterPro"/>
</dbReference>
<reference evidence="7 8" key="1">
    <citation type="journal article" date="2015" name="Genome Announc.">
        <title>Expanding the biotechnology potential of lactobacilli through comparative genomics of 213 strains and associated genera.</title>
        <authorList>
            <person name="Sun Z."/>
            <person name="Harris H.M."/>
            <person name="McCann A."/>
            <person name="Guo C."/>
            <person name="Argimon S."/>
            <person name="Zhang W."/>
            <person name="Yang X."/>
            <person name="Jeffery I.B."/>
            <person name="Cooney J.C."/>
            <person name="Kagawa T.F."/>
            <person name="Liu W."/>
            <person name="Song Y."/>
            <person name="Salvetti E."/>
            <person name="Wrobel A."/>
            <person name="Rasinkangas P."/>
            <person name="Parkhill J."/>
            <person name="Rea M.C."/>
            <person name="O'Sullivan O."/>
            <person name="Ritari J."/>
            <person name="Douillard F.P."/>
            <person name="Paul Ross R."/>
            <person name="Yang R."/>
            <person name="Briner A.E."/>
            <person name="Felis G.E."/>
            <person name="de Vos W.M."/>
            <person name="Barrangou R."/>
            <person name="Klaenhammer T.R."/>
            <person name="Caufield P.W."/>
            <person name="Cui Y."/>
            <person name="Zhang H."/>
            <person name="O'Toole P.W."/>
        </authorList>
    </citation>
    <scope>NUCLEOTIDE SEQUENCE [LARGE SCALE GENOMIC DNA]</scope>
    <source>
        <strain evidence="7 8">DSM 20505</strain>
    </source>
</reference>
<feature type="transmembrane region" description="Helical" evidence="5">
    <location>
        <begin position="21"/>
        <end position="41"/>
    </location>
</feature>
<dbReference type="GO" id="GO:0140359">
    <property type="term" value="F:ABC-type transporter activity"/>
    <property type="evidence" value="ECO:0007669"/>
    <property type="project" value="InterPro"/>
</dbReference>
<dbReference type="InterPro" id="IPR013525">
    <property type="entry name" value="ABC2_TM"/>
</dbReference>
<keyword evidence="5" id="KW-0813">Transport</keyword>
<keyword evidence="4 5" id="KW-0472">Membrane</keyword>